<dbReference type="SMART" id="SM00824">
    <property type="entry name" value="PKS_TE"/>
    <property type="match status" value="1"/>
</dbReference>
<protein>
    <submittedName>
        <fullName evidence="4">Thioesterase</fullName>
    </submittedName>
</protein>
<keyword evidence="5" id="KW-1185">Reference proteome</keyword>
<evidence type="ECO:0000256" key="1">
    <source>
        <dbReference type="ARBA" id="ARBA00007169"/>
    </source>
</evidence>
<dbReference type="RefSeq" id="WP_089200317.1">
    <property type="nucleotide sequence ID" value="NZ_NHRJ02000006.1"/>
</dbReference>
<dbReference type="InterPro" id="IPR029058">
    <property type="entry name" value="AB_hydrolase_fold"/>
</dbReference>
<evidence type="ECO:0000313" key="4">
    <source>
        <dbReference type="EMBL" id="PZE20564.1"/>
    </source>
</evidence>
<dbReference type="AlphaFoldDB" id="A0A2W1N9F9"/>
<dbReference type="InterPro" id="IPR012223">
    <property type="entry name" value="TEII"/>
</dbReference>
<reference evidence="4" key="1">
    <citation type="submission" date="2018-06" db="EMBL/GenBank/DDBJ databases">
        <title>Paenibacillus xerothermodurans sp. nov. an extremely dry heat resistant spore forming bacterium isolated from the soil of Cape Canaveral, Florida.</title>
        <authorList>
            <person name="Seuylemezian A."/>
            <person name="Kaur N."/>
            <person name="Patil P."/>
            <person name="Patil P."/>
            <person name="Mayilraj S."/>
            <person name="Vaishampayan P."/>
        </authorList>
    </citation>
    <scope>NUCLEOTIDE SEQUENCE [LARGE SCALE GENOMIC DNA]</scope>
    <source>
        <strain evidence="4">ATCC 27380</strain>
    </source>
</reference>
<dbReference type="GO" id="GO:0008610">
    <property type="term" value="P:lipid biosynthetic process"/>
    <property type="evidence" value="ECO:0007669"/>
    <property type="project" value="TreeGrafter"/>
</dbReference>
<dbReference type="PANTHER" id="PTHR11487">
    <property type="entry name" value="THIOESTERASE"/>
    <property type="match status" value="1"/>
</dbReference>
<dbReference type="Gene3D" id="3.40.50.1820">
    <property type="entry name" value="alpha/beta hydrolase"/>
    <property type="match status" value="1"/>
</dbReference>
<dbReference type="GO" id="GO:0016787">
    <property type="term" value="F:hydrolase activity"/>
    <property type="evidence" value="ECO:0007669"/>
    <property type="project" value="UniProtKB-KW"/>
</dbReference>
<feature type="domain" description="Thioesterase TesA-like" evidence="3">
    <location>
        <begin position="19"/>
        <end position="237"/>
    </location>
</feature>
<dbReference type="OrthoDB" id="2213423at2"/>
<evidence type="ECO:0000313" key="5">
    <source>
        <dbReference type="Proteomes" id="UP000214746"/>
    </source>
</evidence>
<comment type="similarity">
    <text evidence="1">Belongs to the thioesterase family.</text>
</comment>
<dbReference type="SUPFAM" id="SSF53474">
    <property type="entry name" value="alpha/beta-Hydrolases"/>
    <property type="match status" value="1"/>
</dbReference>
<dbReference type="InterPro" id="IPR020802">
    <property type="entry name" value="TesA-like"/>
</dbReference>
<organism evidence="4 5">
    <name type="scientific">Paenibacillus xerothermodurans</name>
    <dbReference type="NCBI Taxonomy" id="1977292"/>
    <lineage>
        <taxon>Bacteria</taxon>
        <taxon>Bacillati</taxon>
        <taxon>Bacillota</taxon>
        <taxon>Bacilli</taxon>
        <taxon>Bacillales</taxon>
        <taxon>Paenibacillaceae</taxon>
        <taxon>Paenibacillus</taxon>
    </lineage>
</organism>
<evidence type="ECO:0000259" key="3">
    <source>
        <dbReference type="SMART" id="SM00824"/>
    </source>
</evidence>
<dbReference type="Pfam" id="PF00975">
    <property type="entry name" value="Thioesterase"/>
    <property type="match status" value="1"/>
</dbReference>
<comment type="caution">
    <text evidence="4">The sequence shown here is derived from an EMBL/GenBank/DDBJ whole genome shotgun (WGS) entry which is preliminary data.</text>
</comment>
<evidence type="ECO:0000256" key="2">
    <source>
        <dbReference type="ARBA" id="ARBA00022801"/>
    </source>
</evidence>
<name>A0A2W1N9F9_PAEXE</name>
<dbReference type="Proteomes" id="UP000214746">
    <property type="component" value="Unassembled WGS sequence"/>
</dbReference>
<proteinExistence type="inferred from homology"/>
<dbReference type="EMBL" id="NHRJ02000006">
    <property type="protein sequence ID" value="PZE20564.1"/>
    <property type="molecule type" value="Genomic_DNA"/>
</dbReference>
<dbReference type="PANTHER" id="PTHR11487:SF0">
    <property type="entry name" value="S-ACYL FATTY ACID SYNTHASE THIOESTERASE, MEDIUM CHAIN"/>
    <property type="match status" value="1"/>
</dbReference>
<accession>A0A2W1N9F9</accession>
<keyword evidence="2" id="KW-0378">Hydrolase</keyword>
<sequence>MSRLIQQLGWSSTQNMSLICFPFAGGYSASFRPLQTCLQDRYHFLVAEPPGHGTNLMPLVDDMETLVELYLTALRPALVKPFVLFGHSMGGLVIYRLAQKLERQGIFPQALIISAVQPPHIHRNVVTHLDDSAFLDHVIGIGGIPPELVQYKELLDYFVPAFRADFKALETFKHTDHSLIHSPVHIFNGSEDEKCMADAPGWRQWFYSEPTFHVFQGGHMFLLSQTDAVAASIQSIIETQPVRDEHLYAGSV</sequence>
<dbReference type="InterPro" id="IPR001031">
    <property type="entry name" value="Thioesterase"/>
</dbReference>
<gene>
    <name evidence="4" type="ORF">CBW46_012390</name>
</gene>